<comment type="caution">
    <text evidence="1">The sequence shown here is derived from an EMBL/GenBank/DDBJ whole genome shotgun (WGS) entry which is preliminary data.</text>
</comment>
<protein>
    <submittedName>
        <fullName evidence="1">Uncharacterized protein</fullName>
    </submittedName>
</protein>
<dbReference type="RefSeq" id="WP_327966699.1">
    <property type="nucleotide sequence ID" value="NZ_JARMQG010000046.1"/>
</dbReference>
<organism evidence="1 2">
    <name type="scientific">Bacillus xiapuensis</name>
    <dbReference type="NCBI Taxonomy" id="2014075"/>
    <lineage>
        <taxon>Bacteria</taxon>
        <taxon>Bacillati</taxon>
        <taxon>Bacillota</taxon>
        <taxon>Bacilli</taxon>
        <taxon>Bacillales</taxon>
        <taxon>Bacillaceae</taxon>
        <taxon>Bacillus</taxon>
    </lineage>
</organism>
<dbReference type="EMBL" id="JARMQG010000046">
    <property type="protein sequence ID" value="MED3561779.1"/>
    <property type="molecule type" value="Genomic_DNA"/>
</dbReference>
<reference evidence="1 2" key="1">
    <citation type="submission" date="2023-03" db="EMBL/GenBank/DDBJ databases">
        <title>Bacillus Genome Sequencing.</title>
        <authorList>
            <person name="Dunlap C."/>
        </authorList>
    </citation>
    <scope>NUCLEOTIDE SEQUENCE [LARGE SCALE GENOMIC DNA]</scope>
    <source>
        <strain evidence="1 2">B-14544</strain>
    </source>
</reference>
<sequence length="111" mass="13218">MPIIVSGKFIIQSENILLKVENKPSKLESIWWFEENKLKSLIKLVMECEGFFKIMIGSPLFSTKLRVLRANKYRVESISFKVKNILLKWKINHLNWKVFGGLWKGHHKFHY</sequence>
<dbReference type="Proteomes" id="UP001330749">
    <property type="component" value="Unassembled WGS sequence"/>
</dbReference>
<proteinExistence type="predicted"/>
<keyword evidence="2" id="KW-1185">Reference proteome</keyword>
<evidence type="ECO:0000313" key="1">
    <source>
        <dbReference type="EMBL" id="MED3561779.1"/>
    </source>
</evidence>
<name>A0ABU6N6E1_9BACI</name>
<gene>
    <name evidence="1" type="ORF">P4447_04415</name>
</gene>
<evidence type="ECO:0000313" key="2">
    <source>
        <dbReference type="Proteomes" id="UP001330749"/>
    </source>
</evidence>
<accession>A0ABU6N6E1</accession>